<evidence type="ECO:0000256" key="3">
    <source>
        <dbReference type="ARBA" id="ARBA00022723"/>
    </source>
</evidence>
<proteinExistence type="predicted"/>
<name>Q4N292_THEPA</name>
<comment type="subcellular location">
    <subcellularLocation>
        <location evidence="1">Nucleus</location>
    </subcellularLocation>
</comment>
<dbReference type="InterPro" id="IPR039171">
    <property type="entry name" value="Cwc2/Slt11"/>
</dbReference>
<dbReference type="GO" id="GO:0017070">
    <property type="term" value="F:U6 snRNA binding"/>
    <property type="evidence" value="ECO:0007669"/>
    <property type="project" value="TreeGrafter"/>
</dbReference>
<dbReference type="GO" id="GO:0008270">
    <property type="term" value="F:zinc ion binding"/>
    <property type="evidence" value="ECO:0007669"/>
    <property type="project" value="UniProtKB-KW"/>
</dbReference>
<dbReference type="Gene3D" id="3.30.70.330">
    <property type="match status" value="1"/>
</dbReference>
<evidence type="ECO:0000256" key="5">
    <source>
        <dbReference type="ARBA" id="ARBA00022833"/>
    </source>
</evidence>
<keyword evidence="4 9" id="KW-0863">Zinc-finger</keyword>
<evidence type="ECO:0000256" key="9">
    <source>
        <dbReference type="PROSITE-ProRule" id="PRU00723"/>
    </source>
</evidence>
<dbReference type="InterPro" id="IPR032297">
    <property type="entry name" value="Torus"/>
</dbReference>
<dbReference type="STRING" id="5875.Q4N292"/>
<evidence type="ECO:0000256" key="1">
    <source>
        <dbReference type="ARBA" id="ARBA00004123"/>
    </source>
</evidence>
<protein>
    <recommendedName>
        <fullName evidence="11">C3H1-type domain-containing protein</fullName>
    </recommendedName>
</protein>
<dbReference type="InterPro" id="IPR000571">
    <property type="entry name" value="Znf_CCCH"/>
</dbReference>
<evidence type="ECO:0000256" key="8">
    <source>
        <dbReference type="ARBA" id="ARBA00023242"/>
    </source>
</evidence>
<dbReference type="GO" id="GO:0000974">
    <property type="term" value="C:Prp19 complex"/>
    <property type="evidence" value="ECO:0007669"/>
    <property type="project" value="TreeGrafter"/>
</dbReference>
<dbReference type="PANTHER" id="PTHR14089:SF2">
    <property type="entry name" value="PRE-MRNA-SPLICING FACTOR CWC2"/>
    <property type="match status" value="1"/>
</dbReference>
<keyword evidence="5 9" id="KW-0862">Zinc</keyword>
<evidence type="ECO:0000259" key="11">
    <source>
        <dbReference type="PROSITE" id="PS50103"/>
    </source>
</evidence>
<feature type="zinc finger region" description="C3H1-type" evidence="9">
    <location>
        <begin position="174"/>
        <end position="201"/>
    </location>
</feature>
<keyword evidence="6" id="KW-0694">RNA-binding</keyword>
<dbReference type="GO" id="GO:0006397">
    <property type="term" value="P:mRNA processing"/>
    <property type="evidence" value="ECO:0007669"/>
    <property type="project" value="UniProtKB-KW"/>
</dbReference>
<comment type="caution">
    <text evidence="12">The sequence shown here is derived from an EMBL/GenBank/DDBJ whole genome shotgun (WGS) entry which is preliminary data.</text>
</comment>
<gene>
    <name evidence="12" type="ordered locus">TP04_0465</name>
</gene>
<dbReference type="InterPro" id="IPR035979">
    <property type="entry name" value="RBD_domain_sf"/>
</dbReference>
<feature type="region of interest" description="Disordered" evidence="10">
    <location>
        <begin position="1"/>
        <end position="25"/>
    </location>
</feature>
<dbReference type="GeneID" id="3501263"/>
<evidence type="ECO:0000313" key="13">
    <source>
        <dbReference type="Proteomes" id="UP000001949"/>
    </source>
</evidence>
<dbReference type="KEGG" id="tpv:TP04_0465"/>
<dbReference type="PANTHER" id="PTHR14089">
    <property type="entry name" value="PRE-MRNA-SPLICING FACTOR RBM22"/>
    <property type="match status" value="1"/>
</dbReference>
<keyword evidence="2" id="KW-0507">mRNA processing</keyword>
<dbReference type="GO" id="GO:0071006">
    <property type="term" value="C:U2-type catalytic step 1 spliceosome"/>
    <property type="evidence" value="ECO:0007669"/>
    <property type="project" value="TreeGrafter"/>
</dbReference>
<feature type="domain" description="C3H1-type" evidence="11">
    <location>
        <begin position="174"/>
        <end position="201"/>
    </location>
</feature>
<dbReference type="SUPFAM" id="SSF54928">
    <property type="entry name" value="RNA-binding domain, RBD"/>
    <property type="match status" value="1"/>
</dbReference>
<dbReference type="AlphaFoldDB" id="Q4N292"/>
<sequence length="407" mass="46291">MESSKRSNENDESQTKVKRRETEHGSVLTGYGSIDAINNIIQFQIQSGHISGESVDSLQLEKQVNNTRVPLNQTYIPVESVEEEPEYVTEEDFRLDRIKELLSKPARVQVKDYANSCYVEGNQTYNIWYNKWAGERNCDYVNGRTSLAPAMYTCDPELDSGYTRANSKHSVDDSGTKFICLFFAKGCCSQGSKCNYLHRVPILEDEYFLDTSVDIFGRERFSKHRDDMTGVGSFNSSCKVLFIGDITADVSTCNPVEDLKIELAKKIEKYVPLQELNVIINKGVAFATFESRVYAEFVKVALSSQPMGVYSTALNVKWAHDIQKTQKKDKKDVKNFGELVRKHEDQLRNFQENYLSDPNFVTSLINNHAGTVNPSVKGESYSKRKEKMDQILTTVENVNDDQFNVNI</sequence>
<dbReference type="OMA" id="NVKWAHD"/>
<dbReference type="GO" id="GO:0036002">
    <property type="term" value="F:pre-mRNA binding"/>
    <property type="evidence" value="ECO:0007669"/>
    <property type="project" value="TreeGrafter"/>
</dbReference>
<dbReference type="eggNOG" id="KOG0118">
    <property type="taxonomic scope" value="Eukaryota"/>
</dbReference>
<evidence type="ECO:0000256" key="6">
    <source>
        <dbReference type="ARBA" id="ARBA00022884"/>
    </source>
</evidence>
<dbReference type="Proteomes" id="UP000001949">
    <property type="component" value="Unassembled WGS sequence"/>
</dbReference>
<keyword evidence="13" id="KW-1185">Reference proteome</keyword>
<keyword evidence="7" id="KW-0508">mRNA splicing</keyword>
<dbReference type="VEuPathDB" id="PiroplasmaDB:TpMuguga_04g00465"/>
<accession>Q4N292</accession>
<feature type="compositionally biased region" description="Basic and acidic residues" evidence="10">
    <location>
        <begin position="1"/>
        <end position="24"/>
    </location>
</feature>
<dbReference type="PROSITE" id="PS50103">
    <property type="entry name" value="ZF_C3H1"/>
    <property type="match status" value="1"/>
</dbReference>
<dbReference type="GO" id="GO:0008380">
    <property type="term" value="P:RNA splicing"/>
    <property type="evidence" value="ECO:0007669"/>
    <property type="project" value="UniProtKB-KW"/>
</dbReference>
<organism evidence="12 13">
    <name type="scientific">Theileria parva</name>
    <name type="common">East coast fever infection agent</name>
    <dbReference type="NCBI Taxonomy" id="5875"/>
    <lineage>
        <taxon>Eukaryota</taxon>
        <taxon>Sar</taxon>
        <taxon>Alveolata</taxon>
        <taxon>Apicomplexa</taxon>
        <taxon>Aconoidasida</taxon>
        <taxon>Piroplasmida</taxon>
        <taxon>Theileriidae</taxon>
        <taxon>Theileria</taxon>
    </lineage>
</organism>
<dbReference type="EMBL" id="AAGK01000004">
    <property type="protein sequence ID" value="EAN31817.1"/>
    <property type="molecule type" value="Genomic_DNA"/>
</dbReference>
<keyword evidence="3 9" id="KW-0479">Metal-binding</keyword>
<dbReference type="GO" id="GO:0071007">
    <property type="term" value="C:U2-type catalytic step 2 spliceosome"/>
    <property type="evidence" value="ECO:0007669"/>
    <property type="project" value="TreeGrafter"/>
</dbReference>
<evidence type="ECO:0000256" key="10">
    <source>
        <dbReference type="SAM" id="MobiDB-lite"/>
    </source>
</evidence>
<evidence type="ECO:0000256" key="7">
    <source>
        <dbReference type="ARBA" id="ARBA00023187"/>
    </source>
</evidence>
<dbReference type="InterPro" id="IPR036855">
    <property type="entry name" value="Znf_CCCH_sf"/>
</dbReference>
<dbReference type="SUPFAM" id="SSF90229">
    <property type="entry name" value="CCCH zinc finger"/>
    <property type="match status" value="1"/>
</dbReference>
<keyword evidence="8" id="KW-0539">Nucleus</keyword>
<dbReference type="SMART" id="SM00356">
    <property type="entry name" value="ZnF_C3H1"/>
    <property type="match status" value="1"/>
</dbReference>
<dbReference type="InterPro" id="IPR012677">
    <property type="entry name" value="Nucleotide-bd_a/b_plait_sf"/>
</dbReference>
<evidence type="ECO:0000313" key="12">
    <source>
        <dbReference type="EMBL" id="EAN31817.1"/>
    </source>
</evidence>
<dbReference type="Pfam" id="PF16131">
    <property type="entry name" value="Torus"/>
    <property type="match status" value="1"/>
</dbReference>
<evidence type="ECO:0000256" key="4">
    <source>
        <dbReference type="ARBA" id="ARBA00022771"/>
    </source>
</evidence>
<dbReference type="InParanoid" id="Q4N292"/>
<evidence type="ECO:0000256" key="2">
    <source>
        <dbReference type="ARBA" id="ARBA00022664"/>
    </source>
</evidence>
<reference evidence="12 13" key="1">
    <citation type="journal article" date="2005" name="Science">
        <title>Genome sequence of Theileria parva, a bovine pathogen that transforms lymphocytes.</title>
        <authorList>
            <person name="Gardner M.J."/>
            <person name="Bishop R."/>
            <person name="Shah T."/>
            <person name="de Villiers E.P."/>
            <person name="Carlton J.M."/>
            <person name="Hall N."/>
            <person name="Ren Q."/>
            <person name="Paulsen I.T."/>
            <person name="Pain A."/>
            <person name="Berriman M."/>
            <person name="Wilson R.J.M."/>
            <person name="Sato S."/>
            <person name="Ralph S.A."/>
            <person name="Mann D.J."/>
            <person name="Xiong Z."/>
            <person name="Shallom S.J."/>
            <person name="Weidman J."/>
            <person name="Jiang L."/>
            <person name="Lynn J."/>
            <person name="Weaver B."/>
            <person name="Shoaibi A."/>
            <person name="Domingo A.R."/>
            <person name="Wasawo D."/>
            <person name="Crabtree J."/>
            <person name="Wortman J.R."/>
            <person name="Haas B."/>
            <person name="Angiuoli S.V."/>
            <person name="Creasy T.H."/>
            <person name="Lu C."/>
            <person name="Suh B."/>
            <person name="Silva J.C."/>
            <person name="Utterback T.R."/>
            <person name="Feldblyum T.V."/>
            <person name="Pertea M."/>
            <person name="Allen J."/>
            <person name="Nierman W.C."/>
            <person name="Taracha E.L.N."/>
            <person name="Salzberg S.L."/>
            <person name="White O.R."/>
            <person name="Fitzhugh H.A."/>
            <person name="Morzaria S."/>
            <person name="Venter J.C."/>
            <person name="Fraser C.M."/>
            <person name="Nene V."/>
        </authorList>
    </citation>
    <scope>NUCLEOTIDE SEQUENCE [LARGE SCALE GENOMIC DNA]</scope>
    <source>
        <strain evidence="12 13">Muguga</strain>
    </source>
</reference>